<feature type="compositionally biased region" description="Low complexity" evidence="2">
    <location>
        <begin position="302"/>
        <end position="323"/>
    </location>
</feature>
<dbReference type="AlphaFoldDB" id="A0A812DCX5"/>
<gene>
    <name evidence="4" type="ORF">SPHA_53915</name>
</gene>
<feature type="compositionally biased region" description="Polar residues" evidence="2">
    <location>
        <begin position="324"/>
        <end position="336"/>
    </location>
</feature>
<evidence type="ECO:0000256" key="1">
    <source>
        <dbReference type="SAM" id="Coils"/>
    </source>
</evidence>
<evidence type="ECO:0000313" key="4">
    <source>
        <dbReference type="EMBL" id="CAE1300517.1"/>
    </source>
</evidence>
<dbReference type="PANTHER" id="PTHR15717:SF2">
    <property type="entry name" value="EF-HAND CALCIUM-BINDING DOMAIN-CONTAINING PROTEIN 14"/>
    <property type="match status" value="1"/>
</dbReference>
<evidence type="ECO:0000313" key="5">
    <source>
        <dbReference type="Proteomes" id="UP000597762"/>
    </source>
</evidence>
<keyword evidence="5" id="KW-1185">Reference proteome</keyword>
<sequence>MSNLLGSYSDSDSQELLNLPSLKSKKPKILGKRKRAPQKESDCLSYLKWLFCTLTVAGLIALVIVSYNLMYQIDEVRKNQKLESHNQCTPEEFQRLHTQIQELNKTLNNFKDGKDGLQTVLNKVNLLNTEVSELKEKTASLEDRVAKAPLLQTLPKKVETTSKSLATLGSDMDILKRTVNSLKNEHQQATDNYENLTKKLKALVDNSNLTPSMSPMTEHFDKIEAVNTEIDKLNSTSIENMDVLRKQLGNLGDKMENEVLRINNISATVLHMSAQVYALNSSELELQNQIHKLQVNLIASPTTKNSNTTTTATNTTPTSPLTAAESTKSPSTSTIKETPGTAPKAAN</sequence>
<dbReference type="Gene3D" id="1.10.287.1490">
    <property type="match status" value="1"/>
</dbReference>
<feature type="region of interest" description="Disordered" evidence="2">
    <location>
        <begin position="302"/>
        <end position="347"/>
    </location>
</feature>
<organism evidence="4 5">
    <name type="scientific">Acanthosepion pharaonis</name>
    <name type="common">Pharaoh cuttlefish</name>
    <name type="synonym">Sepia pharaonis</name>
    <dbReference type="NCBI Taxonomy" id="158019"/>
    <lineage>
        <taxon>Eukaryota</taxon>
        <taxon>Metazoa</taxon>
        <taxon>Spiralia</taxon>
        <taxon>Lophotrochozoa</taxon>
        <taxon>Mollusca</taxon>
        <taxon>Cephalopoda</taxon>
        <taxon>Coleoidea</taxon>
        <taxon>Decapodiformes</taxon>
        <taxon>Sepiida</taxon>
        <taxon>Sepiina</taxon>
        <taxon>Sepiidae</taxon>
        <taxon>Acanthosepion</taxon>
    </lineage>
</organism>
<dbReference type="Proteomes" id="UP000597762">
    <property type="component" value="Unassembled WGS sequence"/>
</dbReference>
<evidence type="ECO:0000256" key="3">
    <source>
        <dbReference type="SAM" id="Phobius"/>
    </source>
</evidence>
<dbReference type="PANTHER" id="PTHR15717">
    <property type="entry name" value="PROTEIN KIAA0494"/>
    <property type="match status" value="1"/>
</dbReference>
<protein>
    <submittedName>
        <fullName evidence="4">Uncharacterized protein</fullName>
    </submittedName>
</protein>
<feature type="transmembrane region" description="Helical" evidence="3">
    <location>
        <begin position="46"/>
        <end position="71"/>
    </location>
</feature>
<keyword evidence="3" id="KW-0812">Transmembrane</keyword>
<evidence type="ECO:0000256" key="2">
    <source>
        <dbReference type="SAM" id="MobiDB-lite"/>
    </source>
</evidence>
<reference evidence="4" key="1">
    <citation type="submission" date="2021-01" db="EMBL/GenBank/DDBJ databases">
        <authorList>
            <person name="Li R."/>
            <person name="Bekaert M."/>
        </authorList>
    </citation>
    <scope>NUCLEOTIDE SEQUENCE</scope>
    <source>
        <strain evidence="4">Farmed</strain>
    </source>
</reference>
<accession>A0A812DCX5</accession>
<comment type="caution">
    <text evidence="4">The sequence shown here is derived from an EMBL/GenBank/DDBJ whole genome shotgun (WGS) entry which is preliminary data.</text>
</comment>
<dbReference type="EMBL" id="CAHIKZ030003443">
    <property type="protein sequence ID" value="CAE1300517.1"/>
    <property type="molecule type" value="Genomic_DNA"/>
</dbReference>
<dbReference type="InterPro" id="IPR042352">
    <property type="entry name" value="EFCAB14"/>
</dbReference>
<dbReference type="OrthoDB" id="10009315at2759"/>
<proteinExistence type="predicted"/>
<name>A0A812DCX5_ACAPH</name>
<feature type="coiled-coil region" evidence="1">
    <location>
        <begin position="117"/>
        <end position="206"/>
    </location>
</feature>
<keyword evidence="3" id="KW-0472">Membrane</keyword>
<keyword evidence="1" id="KW-0175">Coiled coil</keyword>
<keyword evidence="3" id="KW-1133">Transmembrane helix</keyword>